<dbReference type="Gene3D" id="3.90.1720.30">
    <property type="entry name" value="PPPDE domains"/>
    <property type="match status" value="1"/>
</dbReference>
<accession>A0A5J4NPG5</accession>
<evidence type="ECO:0000256" key="3">
    <source>
        <dbReference type="ARBA" id="ARBA00022801"/>
    </source>
</evidence>
<dbReference type="EMBL" id="QNGE01001564">
    <property type="protein sequence ID" value="KAA3677309.1"/>
    <property type="molecule type" value="Genomic_DNA"/>
</dbReference>
<dbReference type="GO" id="GO:0016579">
    <property type="term" value="P:protein deubiquitination"/>
    <property type="evidence" value="ECO:0007669"/>
    <property type="project" value="TreeGrafter"/>
</dbReference>
<evidence type="ECO:0000256" key="1">
    <source>
        <dbReference type="ARBA" id="ARBA00008140"/>
    </source>
</evidence>
<evidence type="ECO:0000256" key="2">
    <source>
        <dbReference type="ARBA" id="ARBA00022670"/>
    </source>
</evidence>
<dbReference type="PANTHER" id="PTHR12378">
    <property type="entry name" value="DESUMOYLATING ISOPEPTIDASE"/>
    <property type="match status" value="1"/>
</dbReference>
<feature type="region of interest" description="Disordered" evidence="4">
    <location>
        <begin position="292"/>
        <end position="328"/>
    </location>
</feature>
<keyword evidence="3" id="KW-0378">Hydrolase</keyword>
<reference evidence="6 7" key="1">
    <citation type="journal article" date="2019" name="Gigascience">
        <title>Whole-genome sequence of the oriental lung fluke Paragonimus westermani.</title>
        <authorList>
            <person name="Oey H."/>
            <person name="Zakrzewski M."/>
            <person name="Narain K."/>
            <person name="Devi K.R."/>
            <person name="Agatsuma T."/>
            <person name="Nawaratna S."/>
            <person name="Gobert G.N."/>
            <person name="Jones M.K."/>
            <person name="Ragan M.A."/>
            <person name="McManus D.P."/>
            <person name="Krause L."/>
        </authorList>
    </citation>
    <scope>NUCLEOTIDE SEQUENCE [LARGE SCALE GENOMIC DNA]</scope>
    <source>
        <strain evidence="6 7">IND2009</strain>
    </source>
</reference>
<evidence type="ECO:0000259" key="5">
    <source>
        <dbReference type="PROSITE" id="PS51858"/>
    </source>
</evidence>
<dbReference type="SMART" id="SM01179">
    <property type="entry name" value="DUF862"/>
    <property type="match status" value="1"/>
</dbReference>
<feature type="compositionally biased region" description="Basic and acidic residues" evidence="4">
    <location>
        <begin position="218"/>
        <end position="233"/>
    </location>
</feature>
<dbReference type="GO" id="GO:0101005">
    <property type="term" value="F:deubiquitinase activity"/>
    <property type="evidence" value="ECO:0007669"/>
    <property type="project" value="TreeGrafter"/>
</dbReference>
<comment type="caution">
    <text evidence="6">The sequence shown here is derived from an EMBL/GenBank/DDBJ whole genome shotgun (WGS) entry which is preliminary data.</text>
</comment>
<dbReference type="Proteomes" id="UP000324629">
    <property type="component" value="Unassembled WGS sequence"/>
</dbReference>
<evidence type="ECO:0000313" key="7">
    <source>
        <dbReference type="Proteomes" id="UP000324629"/>
    </source>
</evidence>
<dbReference type="Pfam" id="PF05903">
    <property type="entry name" value="Peptidase_C97"/>
    <property type="match status" value="1"/>
</dbReference>
<name>A0A5J4NPG5_9TREM</name>
<keyword evidence="7" id="KW-1185">Reference proteome</keyword>
<comment type="similarity">
    <text evidence="1">Belongs to the DeSI family.</text>
</comment>
<evidence type="ECO:0000256" key="4">
    <source>
        <dbReference type="SAM" id="MobiDB-lite"/>
    </source>
</evidence>
<dbReference type="GO" id="GO:0006508">
    <property type="term" value="P:proteolysis"/>
    <property type="evidence" value="ECO:0007669"/>
    <property type="project" value="UniProtKB-KW"/>
</dbReference>
<dbReference type="PROSITE" id="PS51858">
    <property type="entry name" value="PPPDE"/>
    <property type="match status" value="1"/>
</dbReference>
<dbReference type="PANTHER" id="PTHR12378:SF80">
    <property type="entry name" value="IP06716P-RELATED"/>
    <property type="match status" value="1"/>
</dbReference>
<keyword evidence="2" id="KW-0645">Protease</keyword>
<feature type="compositionally biased region" description="Polar residues" evidence="4">
    <location>
        <begin position="306"/>
        <end position="315"/>
    </location>
</feature>
<protein>
    <recommendedName>
        <fullName evidence="5">PPPDE domain-containing protein</fullName>
    </recommendedName>
</protein>
<feature type="domain" description="PPPDE" evidence="5">
    <location>
        <begin position="32"/>
        <end position="176"/>
    </location>
</feature>
<dbReference type="InterPro" id="IPR042266">
    <property type="entry name" value="PPPDE_sf"/>
</dbReference>
<dbReference type="InterPro" id="IPR008580">
    <property type="entry name" value="PPPDE_dom"/>
</dbReference>
<proteinExistence type="inferred from homology"/>
<sequence length="470" mass="51670">MQTSNGILNKIKAKFDRNHLRSSHNNQSTTGAIVSVNVYDMLWLNVYTNSLGIGVYHTGVVVYGTEYCYGGHPLDYSGIFALVPQDTEVLGPNYSHKTTIVMGRTDFTESDVALILEDMGPYYRGDQYHLLHRNCNHFSDAFVQILCGSSLPKWINRLATVGAKLPFIERSIPKIWLTPRPIEELDGSQGEPVPDCSSISCPVLTTGTLRLRRRPRLERKGSSSCHTERRDSSDVTSRLRNGHIPSQHIDTQSRNASSLKNLTLSEDNSDYLSGASRPLSLRLLHSENDYRNSAKQRLDRTYPSGIDTTSHGNSSADEDNGNGQRKDSFASRFSLPLSNLLASRRPSSVYLSPVSRFTGRLSVCSTISEHGTLQLFAESSEQYANVKGFAHRSTVPTLENAACVQPDLKTPTSSGFTPKQSHCASTPSEQSMCSSSCAGAFASGLLNRLQNLCGTSQTNDSVSQNPVYES</sequence>
<gene>
    <name evidence="6" type="ORF">DEA37_0003912</name>
</gene>
<dbReference type="AlphaFoldDB" id="A0A5J4NPG5"/>
<organism evidence="6 7">
    <name type="scientific">Paragonimus westermani</name>
    <dbReference type="NCBI Taxonomy" id="34504"/>
    <lineage>
        <taxon>Eukaryota</taxon>
        <taxon>Metazoa</taxon>
        <taxon>Spiralia</taxon>
        <taxon>Lophotrochozoa</taxon>
        <taxon>Platyhelminthes</taxon>
        <taxon>Trematoda</taxon>
        <taxon>Digenea</taxon>
        <taxon>Plagiorchiida</taxon>
        <taxon>Troglotremata</taxon>
        <taxon>Troglotrematidae</taxon>
        <taxon>Paragonimus</taxon>
    </lineage>
</organism>
<feature type="region of interest" description="Disordered" evidence="4">
    <location>
        <begin position="212"/>
        <end position="255"/>
    </location>
</feature>
<evidence type="ECO:0000313" key="6">
    <source>
        <dbReference type="EMBL" id="KAA3677309.1"/>
    </source>
</evidence>